<evidence type="ECO:0000256" key="3">
    <source>
        <dbReference type="ARBA" id="ARBA00022679"/>
    </source>
</evidence>
<organism evidence="5 6">
    <name type="scientific">Hassallia byssoidea VB512170</name>
    <dbReference type="NCBI Taxonomy" id="1304833"/>
    <lineage>
        <taxon>Bacteria</taxon>
        <taxon>Bacillati</taxon>
        <taxon>Cyanobacteriota</taxon>
        <taxon>Cyanophyceae</taxon>
        <taxon>Nostocales</taxon>
        <taxon>Tolypothrichaceae</taxon>
        <taxon>Hassallia</taxon>
    </lineage>
</organism>
<evidence type="ECO:0000313" key="5">
    <source>
        <dbReference type="EMBL" id="NEU72055.1"/>
    </source>
</evidence>
<dbReference type="RefSeq" id="WP_039753698.1">
    <property type="nucleotide sequence ID" value="NZ_JTCM02000007.1"/>
</dbReference>
<comment type="similarity">
    <text evidence="1">Belongs to the methyltransferase superfamily.</text>
</comment>
<dbReference type="InterPro" id="IPR029063">
    <property type="entry name" value="SAM-dependent_MTases_sf"/>
</dbReference>
<proteinExistence type="inferred from homology"/>
<dbReference type="Gene3D" id="3.40.50.150">
    <property type="entry name" value="Vaccinia Virus protein VP39"/>
    <property type="match status" value="1"/>
</dbReference>
<evidence type="ECO:0000256" key="2">
    <source>
        <dbReference type="ARBA" id="ARBA00022603"/>
    </source>
</evidence>
<evidence type="ECO:0000256" key="1">
    <source>
        <dbReference type="ARBA" id="ARBA00008361"/>
    </source>
</evidence>
<dbReference type="EMBL" id="JTCM02000007">
    <property type="protein sequence ID" value="NEU72055.1"/>
    <property type="molecule type" value="Genomic_DNA"/>
</dbReference>
<gene>
    <name evidence="5" type="ORF">PI95_005580</name>
</gene>
<reference evidence="5 6" key="1">
    <citation type="journal article" date="2015" name="Genome Announc.">
        <title>Draft Genome Sequence of Cyanobacterium Hassallia byssoidea Strain VB512170, Isolated from Monuments in India.</title>
        <authorList>
            <person name="Singh D."/>
            <person name="Chandrababunaidu M.M."/>
            <person name="Panda A."/>
            <person name="Sen D."/>
            <person name="Bhattacharyya S."/>
            <person name="Adhikary S.P."/>
            <person name="Tripathy S."/>
        </authorList>
    </citation>
    <scope>NUCLEOTIDE SEQUENCE [LARGE SCALE GENOMIC DNA]</scope>
    <source>
        <strain evidence="5 6">VB512170</strain>
    </source>
</reference>
<keyword evidence="2 5" id="KW-0489">Methyltransferase</keyword>
<evidence type="ECO:0000259" key="4">
    <source>
        <dbReference type="Pfam" id="PF08241"/>
    </source>
</evidence>
<name>A0A846H4C4_9CYAN</name>
<dbReference type="InterPro" id="IPR013216">
    <property type="entry name" value="Methyltransf_11"/>
</dbReference>
<dbReference type="CDD" id="cd02440">
    <property type="entry name" value="AdoMet_MTases"/>
    <property type="match status" value="1"/>
</dbReference>
<dbReference type="Pfam" id="PF08241">
    <property type="entry name" value="Methyltransf_11"/>
    <property type="match status" value="1"/>
</dbReference>
<dbReference type="GO" id="GO:0032259">
    <property type="term" value="P:methylation"/>
    <property type="evidence" value="ECO:0007669"/>
    <property type="project" value="UniProtKB-KW"/>
</dbReference>
<accession>A0A846H4C4</accession>
<sequence>MSQTNPETTPLYTLNPLTRFSDRAADYVNYRPSYPAAAIDIILEGLAPPTQLLAADIGAGTGISSRLLGKRGVSVIAVEPNAAMREAAEPSPQVEFRDGTAEVTNLADASIDLVTCFQAFHWFNPEPTLQEFHRILKPSGRLAVVWNNRAQEDAFTGECNQLIRAASNSERVDERMKFVDPLLVSPHFVNLREYTFVHRQELDLTGLIGRSMSYSYVPREGLMQQQLVVSLQDLYQRFANEDGFVYMVDSTSVNILEAIES</sequence>
<dbReference type="AlphaFoldDB" id="A0A846H4C4"/>
<dbReference type="InterPro" id="IPR051052">
    <property type="entry name" value="Diverse_substrate_MTase"/>
</dbReference>
<feature type="domain" description="Methyltransferase type 11" evidence="4">
    <location>
        <begin position="56"/>
        <end position="143"/>
    </location>
</feature>
<protein>
    <submittedName>
        <fullName evidence="5">Class I SAM-dependent methyltransferase</fullName>
    </submittedName>
</protein>
<dbReference type="Proteomes" id="UP000031549">
    <property type="component" value="Unassembled WGS sequence"/>
</dbReference>
<keyword evidence="3 5" id="KW-0808">Transferase</keyword>
<dbReference type="PANTHER" id="PTHR44942:SF4">
    <property type="entry name" value="METHYLTRANSFERASE TYPE 11 DOMAIN-CONTAINING PROTEIN"/>
    <property type="match status" value="1"/>
</dbReference>
<evidence type="ECO:0000313" key="6">
    <source>
        <dbReference type="Proteomes" id="UP000031549"/>
    </source>
</evidence>
<dbReference type="GO" id="GO:0008757">
    <property type="term" value="F:S-adenosylmethionine-dependent methyltransferase activity"/>
    <property type="evidence" value="ECO:0007669"/>
    <property type="project" value="InterPro"/>
</dbReference>
<dbReference type="SUPFAM" id="SSF53335">
    <property type="entry name" value="S-adenosyl-L-methionine-dependent methyltransferases"/>
    <property type="match status" value="1"/>
</dbReference>
<dbReference type="PANTHER" id="PTHR44942">
    <property type="entry name" value="METHYLTRANSF_11 DOMAIN-CONTAINING PROTEIN"/>
    <property type="match status" value="1"/>
</dbReference>
<comment type="caution">
    <text evidence="5">The sequence shown here is derived from an EMBL/GenBank/DDBJ whole genome shotgun (WGS) entry which is preliminary data.</text>
</comment>
<keyword evidence="6" id="KW-1185">Reference proteome</keyword>